<feature type="transmembrane region" description="Helical" evidence="1">
    <location>
        <begin position="27"/>
        <end position="47"/>
    </location>
</feature>
<organism evidence="2 3">
    <name type="scientific">Luteipulveratus halotolerans</name>
    <dbReference type="NCBI Taxonomy" id="1631356"/>
    <lineage>
        <taxon>Bacteria</taxon>
        <taxon>Bacillati</taxon>
        <taxon>Actinomycetota</taxon>
        <taxon>Actinomycetes</taxon>
        <taxon>Micrococcales</taxon>
        <taxon>Dermacoccaceae</taxon>
        <taxon>Luteipulveratus</taxon>
    </lineage>
</organism>
<gene>
    <name evidence="2" type="ORF">VV01_14680</name>
</gene>
<evidence type="ECO:0000313" key="3">
    <source>
        <dbReference type="Proteomes" id="UP000037397"/>
    </source>
</evidence>
<keyword evidence="1" id="KW-0472">Membrane</keyword>
<keyword evidence="1" id="KW-1133">Transmembrane helix</keyword>
<dbReference type="EMBL" id="LAIR01000002">
    <property type="protein sequence ID" value="KNX38106.1"/>
    <property type="molecule type" value="Genomic_DNA"/>
</dbReference>
<keyword evidence="3" id="KW-1185">Reference proteome</keyword>
<proteinExistence type="predicted"/>
<comment type="caution">
    <text evidence="2">The sequence shown here is derived from an EMBL/GenBank/DDBJ whole genome shotgun (WGS) entry which is preliminary data.</text>
</comment>
<evidence type="ECO:0000256" key="1">
    <source>
        <dbReference type="SAM" id="Phobius"/>
    </source>
</evidence>
<protein>
    <submittedName>
        <fullName evidence="2">Uncharacterized protein</fullName>
    </submittedName>
</protein>
<sequence>MAGGMVIAVVAFLIGAAEPMSDTGPVFYLGLVIAAAGAGWWLARGHLAEHRARKARRSTGDGA</sequence>
<dbReference type="STRING" id="1631356.VV01_14680"/>
<accession>A0A0L6CJY0</accession>
<name>A0A0L6CJY0_9MICO</name>
<reference evidence="3" key="1">
    <citation type="submission" date="2015-03" db="EMBL/GenBank/DDBJ databases">
        <title>Luteipulveratus halotolerans sp. nov., a novel actinobacterium (Dermacoccaceae) from Sarawak, Malaysia.</title>
        <authorList>
            <person name="Juboi H."/>
            <person name="Basik A."/>
            <person name="Shamsul S.S."/>
            <person name="Arnold P."/>
            <person name="Schmitt E.K."/>
            <person name="Sanglier J.-J."/>
            <person name="Yeo T."/>
        </authorList>
    </citation>
    <scope>NUCLEOTIDE SEQUENCE [LARGE SCALE GENOMIC DNA]</scope>
    <source>
        <strain evidence="3">C296001</strain>
    </source>
</reference>
<evidence type="ECO:0000313" key="2">
    <source>
        <dbReference type="EMBL" id="KNX38106.1"/>
    </source>
</evidence>
<dbReference type="AlphaFoldDB" id="A0A0L6CJY0"/>
<dbReference type="Proteomes" id="UP000037397">
    <property type="component" value="Unassembled WGS sequence"/>
</dbReference>
<keyword evidence="1" id="KW-0812">Transmembrane</keyword>